<name>A0A2T5ICT6_9PROT</name>
<dbReference type="EMBL" id="QAOK01000008">
    <property type="protein sequence ID" value="PTQ81647.1"/>
    <property type="molecule type" value="Genomic_DNA"/>
</dbReference>
<sequence>MRQYATFLIPTICFTFHLSSDTGFADILLTASDKPFPVFPGTRLHFGLYFDMHSDF</sequence>
<protein>
    <submittedName>
        <fullName evidence="1">Uncharacterized protein</fullName>
    </submittedName>
</protein>
<comment type="caution">
    <text evidence="1">The sequence shown here is derived from an EMBL/GenBank/DDBJ whole genome shotgun (WGS) entry which is preliminary data.</text>
</comment>
<accession>A0A2T5ICT6</accession>
<evidence type="ECO:0000313" key="2">
    <source>
        <dbReference type="Proteomes" id="UP000244152"/>
    </source>
</evidence>
<dbReference type="Proteomes" id="UP000244152">
    <property type="component" value="Unassembled WGS sequence"/>
</dbReference>
<reference evidence="1 2" key="1">
    <citation type="submission" date="2018-04" db="EMBL/GenBank/DDBJ databases">
        <title>Active sludge and wastewater microbial communities from Klosterneuburg, Austria.</title>
        <authorList>
            <person name="Wagner M."/>
        </authorList>
    </citation>
    <scope>NUCLEOTIDE SEQUENCE [LARGE SCALE GENOMIC DNA]</scope>
    <source>
        <strain evidence="1 2">Nl12</strain>
    </source>
</reference>
<organism evidence="1 2">
    <name type="scientific">Nitrosospira multiformis</name>
    <dbReference type="NCBI Taxonomy" id="1231"/>
    <lineage>
        <taxon>Bacteria</taxon>
        <taxon>Pseudomonadati</taxon>
        <taxon>Pseudomonadota</taxon>
        <taxon>Betaproteobacteria</taxon>
        <taxon>Nitrosomonadales</taxon>
        <taxon>Nitrosomonadaceae</taxon>
        <taxon>Nitrosospira</taxon>
    </lineage>
</organism>
<gene>
    <name evidence="1" type="ORF">C8R21_10823</name>
</gene>
<proteinExistence type="predicted"/>
<evidence type="ECO:0000313" key="1">
    <source>
        <dbReference type="EMBL" id="PTQ81647.1"/>
    </source>
</evidence>
<dbReference type="AlphaFoldDB" id="A0A2T5ICT6"/>